<keyword evidence="6" id="KW-1185">Reference proteome</keyword>
<dbReference type="PROSITE" id="PS51371">
    <property type="entry name" value="CBS"/>
    <property type="match status" value="2"/>
</dbReference>
<evidence type="ECO:0000259" key="4">
    <source>
        <dbReference type="PROSITE" id="PS51371"/>
    </source>
</evidence>
<feature type="domain" description="CBS" evidence="4">
    <location>
        <begin position="247"/>
        <end position="305"/>
    </location>
</feature>
<dbReference type="Pfam" id="PF00027">
    <property type="entry name" value="cNMP_binding"/>
    <property type="match status" value="1"/>
</dbReference>
<dbReference type="InterPro" id="IPR000595">
    <property type="entry name" value="cNMP-bd_dom"/>
</dbReference>
<dbReference type="SMART" id="SM00116">
    <property type="entry name" value="CBS"/>
    <property type="match status" value="2"/>
</dbReference>
<sequence length="642" mass="72793">MSKNPKQADKGQLSPSGHMLDYVRQRLQKHAPFSEIPAHQLNVLLQGCAETYFSPNELIIQPEDGAPEFLYYVEKGAVVGRKGLADLSTTGFQYEVGEMFPVNAFLAGRPVTATYSAREDTFCLMFTQEAVRALAEQSPVFSDYLTRRTLQFLDLSRRAIQVAYSSQTMAEQSLEKPLRDLHRGMAFSCLPETPLRQVLEVMQEQRVGSMVVVNADKRVLGILTRQDVLAKVALGQKPLDTPVSEVMNQPVHTLEEHNTAQEAVLLMSRFGIRHIPVTRSGVLQGMVSERDIFAMQRLSLKQISSTLKAAPDIAMLKAGAQDIRSFAKNLMAQGIAAKQLTELISHLNDVLTERILELVANRHGIDMRSFCWLSFGSEGRSEQTIATDQDNGLLFVSDQPDADLAKWTAFGKEVNQILDQCGYPLCKGNVMAGNPECCKTQDQWIERFDMWLRVPTPENLLRANVFFDMRPLAGNLELAAPLRRFITQNASKSQHFLRMLAENIMRFRPPLNWHGSVDTLEIDEVRTLDLKKHGTAVYVDAARFLALVYGVDEVNTRRRFEAVAGHLHVEAQRRDAWVSGFEFLQMMRLRIQVEESMTVPGLHDQPNVINYDQLDQIDRRILKECFRVGRRLQQRIESEYLR</sequence>
<protein>
    <submittedName>
        <fullName evidence="5">Cyclic nucleotide-binding protein</fullName>
    </submittedName>
</protein>
<dbReference type="SUPFAM" id="SSF54631">
    <property type="entry name" value="CBS-domain pair"/>
    <property type="match status" value="1"/>
</dbReference>
<dbReference type="Proteomes" id="UP001156664">
    <property type="component" value="Unassembled WGS sequence"/>
</dbReference>
<dbReference type="PROSITE" id="PS50042">
    <property type="entry name" value="CNMP_BINDING_3"/>
    <property type="match status" value="1"/>
</dbReference>
<evidence type="ECO:0000313" key="5">
    <source>
        <dbReference type="EMBL" id="GLR25859.1"/>
    </source>
</evidence>
<keyword evidence="1 2" id="KW-0129">CBS domain</keyword>
<dbReference type="InterPro" id="IPR005105">
    <property type="entry name" value="GlnD_Uridyltrans_N"/>
</dbReference>
<evidence type="ECO:0000313" key="6">
    <source>
        <dbReference type="Proteomes" id="UP001156664"/>
    </source>
</evidence>
<dbReference type="PANTHER" id="PTHR43080:SF2">
    <property type="entry name" value="CBS DOMAIN-CONTAINING PROTEIN"/>
    <property type="match status" value="1"/>
</dbReference>
<dbReference type="InterPro" id="IPR051257">
    <property type="entry name" value="Diverse_CBS-Domain"/>
</dbReference>
<dbReference type="Pfam" id="PF00571">
    <property type="entry name" value="CBS"/>
    <property type="match status" value="2"/>
</dbReference>
<dbReference type="InterPro" id="IPR000644">
    <property type="entry name" value="CBS_dom"/>
</dbReference>
<feature type="domain" description="Cyclic nucleotide-binding" evidence="3">
    <location>
        <begin position="32"/>
        <end position="134"/>
    </location>
</feature>
<dbReference type="InterPro" id="IPR018821">
    <property type="entry name" value="DUF294_put_nucleoTrafse_sb-bd"/>
</dbReference>
<dbReference type="EMBL" id="BSOJ01000009">
    <property type="protein sequence ID" value="GLR25859.1"/>
    <property type="molecule type" value="Genomic_DNA"/>
</dbReference>
<gene>
    <name evidence="5" type="ORF">GCM10007875_09470</name>
</gene>
<comment type="caution">
    <text evidence="5">The sequence shown here is derived from an EMBL/GenBank/DDBJ whole genome shotgun (WGS) entry which is preliminary data.</text>
</comment>
<dbReference type="Pfam" id="PF03445">
    <property type="entry name" value="DUF294"/>
    <property type="match status" value="1"/>
</dbReference>
<dbReference type="InterPro" id="IPR046342">
    <property type="entry name" value="CBS_dom_sf"/>
</dbReference>
<proteinExistence type="predicted"/>
<evidence type="ECO:0000256" key="1">
    <source>
        <dbReference type="ARBA" id="ARBA00023122"/>
    </source>
</evidence>
<dbReference type="InterPro" id="IPR014710">
    <property type="entry name" value="RmlC-like_jellyroll"/>
</dbReference>
<dbReference type="PANTHER" id="PTHR43080">
    <property type="entry name" value="CBS DOMAIN-CONTAINING PROTEIN CBSX3, MITOCHONDRIAL"/>
    <property type="match status" value="1"/>
</dbReference>
<dbReference type="Gene3D" id="2.60.120.10">
    <property type="entry name" value="Jelly Rolls"/>
    <property type="match status" value="1"/>
</dbReference>
<accession>A0ABQ5YP18</accession>
<organism evidence="5 6">
    <name type="scientific">Limnobacter litoralis</name>
    <dbReference type="NCBI Taxonomy" id="481366"/>
    <lineage>
        <taxon>Bacteria</taxon>
        <taxon>Pseudomonadati</taxon>
        <taxon>Pseudomonadota</taxon>
        <taxon>Betaproteobacteria</taxon>
        <taxon>Burkholderiales</taxon>
        <taxon>Burkholderiaceae</taxon>
        <taxon>Limnobacter</taxon>
    </lineage>
</organism>
<dbReference type="CDD" id="cd00038">
    <property type="entry name" value="CAP_ED"/>
    <property type="match status" value="1"/>
</dbReference>
<dbReference type="Gene3D" id="3.10.580.10">
    <property type="entry name" value="CBS-domain"/>
    <property type="match status" value="1"/>
</dbReference>
<dbReference type="SUPFAM" id="SSF51206">
    <property type="entry name" value="cAMP-binding domain-like"/>
    <property type="match status" value="1"/>
</dbReference>
<dbReference type="RefSeq" id="WP_284280300.1">
    <property type="nucleotide sequence ID" value="NZ_BSOJ01000009.1"/>
</dbReference>
<reference evidence="6" key="1">
    <citation type="journal article" date="2019" name="Int. J. Syst. Evol. Microbiol.">
        <title>The Global Catalogue of Microorganisms (GCM) 10K type strain sequencing project: providing services to taxonomists for standard genome sequencing and annotation.</title>
        <authorList>
            <consortium name="The Broad Institute Genomics Platform"/>
            <consortium name="The Broad Institute Genome Sequencing Center for Infectious Disease"/>
            <person name="Wu L."/>
            <person name="Ma J."/>
        </authorList>
    </citation>
    <scope>NUCLEOTIDE SEQUENCE [LARGE SCALE GENOMIC DNA]</scope>
    <source>
        <strain evidence="6">NBRC 105857</strain>
    </source>
</reference>
<evidence type="ECO:0000259" key="3">
    <source>
        <dbReference type="PROSITE" id="PS50042"/>
    </source>
</evidence>
<dbReference type="Pfam" id="PF10335">
    <property type="entry name" value="DUF294_C"/>
    <property type="match status" value="1"/>
</dbReference>
<dbReference type="CDD" id="cd05401">
    <property type="entry name" value="NT_GlnE_GlnD_like"/>
    <property type="match status" value="1"/>
</dbReference>
<feature type="domain" description="CBS" evidence="4">
    <location>
        <begin position="181"/>
        <end position="241"/>
    </location>
</feature>
<name>A0ABQ5YP18_9BURK</name>
<evidence type="ECO:0000256" key="2">
    <source>
        <dbReference type="PROSITE-ProRule" id="PRU00703"/>
    </source>
</evidence>
<dbReference type="InterPro" id="IPR018490">
    <property type="entry name" value="cNMP-bd_dom_sf"/>
</dbReference>